<dbReference type="AlphaFoldDB" id="A0AAD1XE41"/>
<evidence type="ECO:0000256" key="2">
    <source>
        <dbReference type="PROSITE-ProRule" id="PRU00024"/>
    </source>
</evidence>
<keyword evidence="6" id="KW-1185">Reference proteome</keyword>
<evidence type="ECO:0000256" key="1">
    <source>
        <dbReference type="ARBA" id="ARBA00022723"/>
    </source>
</evidence>
<feature type="domain" description="RING-type" evidence="3">
    <location>
        <begin position="27"/>
        <end position="67"/>
    </location>
</feature>
<comment type="caution">
    <text evidence="5">The sequence shown here is derived from an EMBL/GenBank/DDBJ whole genome shotgun (WGS) entry which is preliminary data.</text>
</comment>
<keyword evidence="2" id="KW-0863">Zinc-finger</keyword>
<evidence type="ECO:0000259" key="3">
    <source>
        <dbReference type="PROSITE" id="PS50089"/>
    </source>
</evidence>
<feature type="domain" description="B box-type" evidence="4">
    <location>
        <begin position="92"/>
        <end position="141"/>
    </location>
</feature>
<dbReference type="EMBL" id="CAMPGE010008851">
    <property type="protein sequence ID" value="CAI2367737.1"/>
    <property type="molecule type" value="Genomic_DNA"/>
</dbReference>
<dbReference type="InterPro" id="IPR001841">
    <property type="entry name" value="Znf_RING"/>
</dbReference>
<evidence type="ECO:0000259" key="4">
    <source>
        <dbReference type="PROSITE" id="PS50119"/>
    </source>
</evidence>
<dbReference type="InterPro" id="IPR013083">
    <property type="entry name" value="Znf_RING/FYVE/PHD"/>
</dbReference>
<protein>
    <recommendedName>
        <fullName evidence="7">RING-type domain-containing protein</fullName>
    </recommendedName>
</protein>
<dbReference type="PROSITE" id="PS50089">
    <property type="entry name" value="ZF_RING_2"/>
    <property type="match status" value="1"/>
</dbReference>
<accession>A0AAD1XE41</accession>
<reference evidence="5" key="1">
    <citation type="submission" date="2023-07" db="EMBL/GenBank/DDBJ databases">
        <authorList>
            <consortium name="AG Swart"/>
            <person name="Singh M."/>
            <person name="Singh A."/>
            <person name="Seah K."/>
            <person name="Emmerich C."/>
        </authorList>
    </citation>
    <scope>NUCLEOTIDE SEQUENCE</scope>
    <source>
        <strain evidence="5">DP1</strain>
    </source>
</reference>
<dbReference type="GO" id="GO:0008270">
    <property type="term" value="F:zinc ion binding"/>
    <property type="evidence" value="ECO:0007669"/>
    <property type="project" value="UniProtKB-KW"/>
</dbReference>
<evidence type="ECO:0000313" key="6">
    <source>
        <dbReference type="Proteomes" id="UP001295684"/>
    </source>
</evidence>
<gene>
    <name evidence="5" type="ORF">ECRASSUSDP1_LOCUS9025</name>
</gene>
<proteinExistence type="predicted"/>
<keyword evidence="1" id="KW-0479">Metal-binding</keyword>
<evidence type="ECO:0008006" key="7">
    <source>
        <dbReference type="Google" id="ProtNLM"/>
    </source>
</evidence>
<name>A0AAD1XE41_EUPCR</name>
<keyword evidence="2" id="KW-0862">Zinc</keyword>
<dbReference type="Proteomes" id="UP001295684">
    <property type="component" value="Unassembled WGS sequence"/>
</dbReference>
<organism evidence="5 6">
    <name type="scientific">Euplotes crassus</name>
    <dbReference type="NCBI Taxonomy" id="5936"/>
    <lineage>
        <taxon>Eukaryota</taxon>
        <taxon>Sar</taxon>
        <taxon>Alveolata</taxon>
        <taxon>Ciliophora</taxon>
        <taxon>Intramacronucleata</taxon>
        <taxon>Spirotrichea</taxon>
        <taxon>Hypotrichia</taxon>
        <taxon>Euplotida</taxon>
        <taxon>Euplotidae</taxon>
        <taxon>Moneuplotes</taxon>
    </lineage>
</organism>
<sequence>MNEDLLDFLLKRMYHDSAENMKVDFTCCICLELHKPGKHHMCPECSKSLCDTCIQSLKKSGECPGCKKKIDYDKLPINRMIDGNLEALNKMKHAKLCGNHSQEARGYCLVCRKLICFECQQHCNQAGHSPGDFTLHENLNKCQNSLEFLKEVKKEKKPRMELLKDHMSTFQGQIDFCLDLKQR</sequence>
<dbReference type="Gene3D" id="3.30.40.10">
    <property type="entry name" value="Zinc/RING finger domain, C3HC4 (zinc finger)"/>
    <property type="match status" value="1"/>
</dbReference>
<evidence type="ECO:0000313" key="5">
    <source>
        <dbReference type="EMBL" id="CAI2367737.1"/>
    </source>
</evidence>
<dbReference type="InterPro" id="IPR000315">
    <property type="entry name" value="Znf_B-box"/>
</dbReference>
<dbReference type="SUPFAM" id="SSF57850">
    <property type="entry name" value="RING/U-box"/>
    <property type="match status" value="1"/>
</dbReference>
<dbReference type="PROSITE" id="PS50119">
    <property type="entry name" value="ZF_BBOX"/>
    <property type="match status" value="1"/>
</dbReference>